<sequence>MLRAWFHYGTARPPVLRRVEHLLWGQLFGMARGEMTAMSALKSFIKDTVPLLASSSTEKGFFRPDFGDIAVMPIGIAYESSRPSKEFFALAIAQREGIPGVERDNTSHQVPEEGFNVHQCDLRTNVAQNTGSLGEFHACFADSVPSRFRVSPLVKAEFTEQTTPLHRKTRTGQCEGRMSDRGVVCASVLNVEQKGSCKMSMDVVPMKAMSTVAVKGLTSSSAMDNARQELPRNLQEACVEGVHVQMLDQYSALEEPESLLEILLQRHLVILAGNRVRPHESLGVSALRKIGSSSVRWQLVDVSLRRHSLSQAEYSVLASFSEFAMHLNACRHGKILYFPEISAVDQEPLTWALASSRLSCQYTLGLLGSEQVRDTFPVTDVSWYLLGTCDVTHSVDCAPCGFNLELHVEEGSIVVFVGHCGSDSGFSTNVHNLAMKGQLLQRGMPDSVGMLLTQGDRMCVCFRARIVSRLMCAVKHHSRGFSLLHCYAGGYDVPVHSFL</sequence>
<proteinExistence type="predicted"/>
<dbReference type="Proteomes" id="UP001383192">
    <property type="component" value="Unassembled WGS sequence"/>
</dbReference>
<comment type="caution">
    <text evidence="1">The sequence shown here is derived from an EMBL/GenBank/DDBJ whole genome shotgun (WGS) entry which is preliminary data.</text>
</comment>
<dbReference type="AlphaFoldDB" id="A0AAW0BF02"/>
<name>A0AAW0BF02_9AGAR</name>
<keyword evidence="2" id="KW-1185">Reference proteome</keyword>
<protein>
    <submittedName>
        <fullName evidence="1">Uncharacterized protein</fullName>
    </submittedName>
</protein>
<accession>A0AAW0BF02</accession>
<evidence type="ECO:0000313" key="1">
    <source>
        <dbReference type="EMBL" id="KAK7024531.1"/>
    </source>
</evidence>
<organism evidence="1 2">
    <name type="scientific">Paramarasmius palmivorus</name>
    <dbReference type="NCBI Taxonomy" id="297713"/>
    <lineage>
        <taxon>Eukaryota</taxon>
        <taxon>Fungi</taxon>
        <taxon>Dikarya</taxon>
        <taxon>Basidiomycota</taxon>
        <taxon>Agaricomycotina</taxon>
        <taxon>Agaricomycetes</taxon>
        <taxon>Agaricomycetidae</taxon>
        <taxon>Agaricales</taxon>
        <taxon>Marasmiineae</taxon>
        <taxon>Marasmiaceae</taxon>
        <taxon>Paramarasmius</taxon>
    </lineage>
</organism>
<evidence type="ECO:0000313" key="2">
    <source>
        <dbReference type="Proteomes" id="UP001383192"/>
    </source>
</evidence>
<reference evidence="1 2" key="1">
    <citation type="submission" date="2024-01" db="EMBL/GenBank/DDBJ databases">
        <title>A draft genome for a cacao thread blight-causing isolate of Paramarasmius palmivorus.</title>
        <authorList>
            <person name="Baruah I.K."/>
            <person name="Bukari Y."/>
            <person name="Amoako-Attah I."/>
            <person name="Meinhardt L.W."/>
            <person name="Bailey B.A."/>
            <person name="Cohen S.P."/>
        </authorList>
    </citation>
    <scope>NUCLEOTIDE SEQUENCE [LARGE SCALE GENOMIC DNA]</scope>
    <source>
        <strain evidence="1 2">GH-12</strain>
    </source>
</reference>
<gene>
    <name evidence="1" type="ORF">VNI00_016206</name>
</gene>
<dbReference type="EMBL" id="JAYKXP010000121">
    <property type="protein sequence ID" value="KAK7024531.1"/>
    <property type="molecule type" value="Genomic_DNA"/>
</dbReference>